<evidence type="ECO:0008006" key="4">
    <source>
        <dbReference type="Google" id="ProtNLM"/>
    </source>
</evidence>
<feature type="transmembrane region" description="Helical" evidence="1">
    <location>
        <begin position="340"/>
        <end position="359"/>
    </location>
</feature>
<organism evidence="2 3">
    <name type="scientific">Lacticaseibacillus zeae DSM 20178 = KCTC 3804</name>
    <dbReference type="NCBI Taxonomy" id="1423816"/>
    <lineage>
        <taxon>Bacteria</taxon>
        <taxon>Bacillati</taxon>
        <taxon>Bacillota</taxon>
        <taxon>Bacilli</taxon>
        <taxon>Lactobacillales</taxon>
        <taxon>Lactobacillaceae</taxon>
        <taxon>Lacticaseibacillus</taxon>
    </lineage>
</organism>
<keyword evidence="1" id="KW-1133">Transmembrane helix</keyword>
<gene>
    <name evidence="2" type="ORF">FD51_GL000727</name>
</gene>
<reference evidence="2 3" key="1">
    <citation type="journal article" date="2015" name="Genome Announc.">
        <title>Expanding the biotechnology potential of lactobacilli through comparative genomics of 213 strains and associated genera.</title>
        <authorList>
            <person name="Sun Z."/>
            <person name="Harris H.M."/>
            <person name="McCann A."/>
            <person name="Guo C."/>
            <person name="Argimon S."/>
            <person name="Zhang W."/>
            <person name="Yang X."/>
            <person name="Jeffery I.B."/>
            <person name="Cooney J.C."/>
            <person name="Kagawa T.F."/>
            <person name="Liu W."/>
            <person name="Song Y."/>
            <person name="Salvetti E."/>
            <person name="Wrobel A."/>
            <person name="Rasinkangas P."/>
            <person name="Parkhill J."/>
            <person name="Rea M.C."/>
            <person name="O'Sullivan O."/>
            <person name="Ritari J."/>
            <person name="Douillard F.P."/>
            <person name="Paul Ross R."/>
            <person name="Yang R."/>
            <person name="Briner A.E."/>
            <person name="Felis G.E."/>
            <person name="de Vos W.M."/>
            <person name="Barrangou R."/>
            <person name="Klaenhammer T.R."/>
            <person name="Caufield P.W."/>
            <person name="Cui Y."/>
            <person name="Zhang H."/>
            <person name="O'Toole P.W."/>
        </authorList>
    </citation>
    <scope>NUCLEOTIDE SEQUENCE [LARGE SCALE GENOMIC DNA]</scope>
    <source>
        <strain evidence="2 3">DSM 20178</strain>
    </source>
</reference>
<keyword evidence="1" id="KW-0812">Transmembrane</keyword>
<dbReference type="EMBL" id="AZCT01000012">
    <property type="protein sequence ID" value="KRK11940.1"/>
    <property type="molecule type" value="Genomic_DNA"/>
</dbReference>
<name>A0A0R1EY53_LACZE</name>
<dbReference type="AlphaFoldDB" id="A0A0R1EY53"/>
<proteinExistence type="predicted"/>
<feature type="transmembrane region" description="Helical" evidence="1">
    <location>
        <begin position="164"/>
        <end position="185"/>
    </location>
</feature>
<dbReference type="eggNOG" id="ENOG502Z8NZ">
    <property type="taxonomic scope" value="Bacteria"/>
</dbReference>
<comment type="caution">
    <text evidence="2">The sequence shown here is derived from an EMBL/GenBank/DDBJ whole genome shotgun (WGS) entry which is preliminary data.</text>
</comment>
<evidence type="ECO:0000256" key="1">
    <source>
        <dbReference type="SAM" id="Phobius"/>
    </source>
</evidence>
<feature type="transmembrane region" description="Helical" evidence="1">
    <location>
        <begin position="254"/>
        <end position="279"/>
    </location>
</feature>
<dbReference type="RefSeq" id="WP_010492267.1">
    <property type="nucleotide sequence ID" value="NZ_AZCT01000012.1"/>
</dbReference>
<dbReference type="PATRIC" id="fig|1423816.3.peg.734"/>
<evidence type="ECO:0000313" key="2">
    <source>
        <dbReference type="EMBL" id="KRK11940.1"/>
    </source>
</evidence>
<feature type="transmembrane region" description="Helical" evidence="1">
    <location>
        <begin position="19"/>
        <end position="38"/>
    </location>
</feature>
<feature type="transmembrane region" description="Helical" evidence="1">
    <location>
        <begin position="286"/>
        <end position="307"/>
    </location>
</feature>
<feature type="transmembrane region" description="Helical" evidence="1">
    <location>
        <begin position="215"/>
        <end position="234"/>
    </location>
</feature>
<evidence type="ECO:0000313" key="3">
    <source>
        <dbReference type="Proteomes" id="UP000051984"/>
    </source>
</evidence>
<dbReference type="Proteomes" id="UP000051984">
    <property type="component" value="Unassembled WGS sequence"/>
</dbReference>
<accession>A0A0R1EY53</accession>
<keyword evidence="1" id="KW-0472">Membrane</keyword>
<sequence>MGTQLGFDWRQMVHSRKNLALAGLFVAAFIIGFFALMWTHRLDVGQTAQATANAAVANYAEYNLDTLSKSQKPLLANLDAQNSATGVIGLGIKLGEPDTTRNGLLSLRNAQLAMRQRHFKAINTMPLPPLHQLKGDVLTLTRLKNDDKPAVTGVTTSSSYIVTILPYLSWLTGAAAILLACDSWVERRRHQTLMTARPLTAGVAGSSRILTLTGFYLLILAAGLLAIVALPALFNGIGDTAYPLAVMGKTLLPLWQYLLLFGGLTLLAGIWIISFCMLLNTWVTNAYLTTFIAAAVAISPLMLPQVFRFLWFLPIPYLDSYATVSGTLIDRLNQPLASTWIGAGLLLVWVIVNLGLFGYRVKKEVA</sequence>
<protein>
    <recommendedName>
        <fullName evidence="4">ABC transporter permease</fullName>
    </recommendedName>
</protein>